<reference evidence="3 4" key="1">
    <citation type="journal article" date="2016" name="Proc. Natl. Acad. Sci. U.S.A.">
        <title>Lipid metabolic changes in an early divergent fungus govern the establishment of a mutualistic symbiosis with endobacteria.</title>
        <authorList>
            <person name="Lastovetsky O.A."/>
            <person name="Gaspar M.L."/>
            <person name="Mondo S.J."/>
            <person name="LaButti K.M."/>
            <person name="Sandor L."/>
            <person name="Grigoriev I.V."/>
            <person name="Henry S.A."/>
            <person name="Pawlowska T.E."/>
        </authorList>
    </citation>
    <scope>NUCLEOTIDE SEQUENCE [LARGE SCALE GENOMIC DNA]</scope>
    <source>
        <strain evidence="3 4">ATCC 11559</strain>
    </source>
</reference>
<feature type="transmembrane region" description="Helical" evidence="2">
    <location>
        <begin position="367"/>
        <end position="385"/>
    </location>
</feature>
<evidence type="ECO:0000313" key="3">
    <source>
        <dbReference type="EMBL" id="ORE18037.1"/>
    </source>
</evidence>
<sequence length="529" mass="60539">MTTSSQEPDGREILSHLYYLEEGVNLRKFRKQDLLDILLQNGIEHDSNMGRSQLLRLFNSRIYVNRLQILNEYWQLLQPGTGSDSSSLYFDEADRSFTQTETESDSSNLYIDASDHFSAGSLRASPVLDSTYHSSHSSLEVDLPDVSRYSRSSPAPTTGPQVGSQAMASDSSQASSSTRYGLLAPWPFYHQASYLRQPLFSEILSEVPDDGPLAISTKSKLPVATELFGSWICPPLTSDSRGFAAYKPRWRPDVAAFPNIFNPRLRFPKTILPPSSYDSSLGYTTRLRGPFDFDVASSNSFQTSSINTRNIAALQQLSCHLTAADFPRATDNRESSGYDNLPPAMKNFELPTSSLFRYFVRRIFREFIFFLLKNFVPALLALMVYGSMYMDMEIMRFISTEQPEIGLLLVPIVLFLSIATVTGLWRMYHGFIKRRARQRIIDAVVDRILNELKRKCALWKRGSFFHPHSSQPIRHFYNQFILAYPDKADLWEEVFNAIENNRDTMTVRRIEEGEEIDAWDYRPHVLNFM</sequence>
<evidence type="ECO:0008006" key="5">
    <source>
        <dbReference type="Google" id="ProtNLM"/>
    </source>
</evidence>
<dbReference type="Proteomes" id="UP000242381">
    <property type="component" value="Unassembled WGS sequence"/>
</dbReference>
<keyword evidence="2" id="KW-0472">Membrane</keyword>
<organism evidence="3 4">
    <name type="scientific">Rhizopus microsporus</name>
    <dbReference type="NCBI Taxonomy" id="58291"/>
    <lineage>
        <taxon>Eukaryota</taxon>
        <taxon>Fungi</taxon>
        <taxon>Fungi incertae sedis</taxon>
        <taxon>Mucoromycota</taxon>
        <taxon>Mucoromycotina</taxon>
        <taxon>Mucoromycetes</taxon>
        <taxon>Mucorales</taxon>
        <taxon>Mucorineae</taxon>
        <taxon>Rhizopodaceae</taxon>
        <taxon>Rhizopus</taxon>
    </lineage>
</organism>
<proteinExistence type="predicted"/>
<keyword evidence="2" id="KW-0812">Transmembrane</keyword>
<dbReference type="EMBL" id="KV921340">
    <property type="protein sequence ID" value="ORE18037.1"/>
    <property type="molecule type" value="Genomic_DNA"/>
</dbReference>
<evidence type="ECO:0000313" key="4">
    <source>
        <dbReference type="Proteomes" id="UP000242381"/>
    </source>
</evidence>
<feature type="region of interest" description="Disordered" evidence="1">
    <location>
        <begin position="143"/>
        <end position="171"/>
    </location>
</feature>
<dbReference type="VEuPathDB" id="FungiDB:BCV72DRAFT_261612"/>
<feature type="transmembrane region" description="Helical" evidence="2">
    <location>
        <begin position="405"/>
        <end position="428"/>
    </location>
</feature>
<protein>
    <recommendedName>
        <fullName evidence="5">Man1/Src1 C-terminal domain-containing protein</fullName>
    </recommendedName>
</protein>
<dbReference type="AlphaFoldDB" id="A0A1X0S195"/>
<gene>
    <name evidence="3" type="ORF">BCV71DRAFT_291172</name>
</gene>
<name>A0A1X0S195_RHIZD</name>
<accession>A0A1X0S195</accession>
<evidence type="ECO:0000256" key="1">
    <source>
        <dbReference type="SAM" id="MobiDB-lite"/>
    </source>
</evidence>
<feature type="compositionally biased region" description="Polar residues" evidence="1">
    <location>
        <begin position="149"/>
        <end position="163"/>
    </location>
</feature>
<evidence type="ECO:0000256" key="2">
    <source>
        <dbReference type="SAM" id="Phobius"/>
    </source>
</evidence>
<keyword evidence="2" id="KW-1133">Transmembrane helix</keyword>